<protein>
    <submittedName>
        <fullName evidence="6">Heat shock 70 kDa protein 6</fullName>
    </submittedName>
</protein>
<comment type="caution">
    <text evidence="6">The sequence shown here is derived from an EMBL/GenBank/DDBJ whole genome shotgun (WGS) entry which is preliminary data.</text>
</comment>
<dbReference type="InterPro" id="IPR018181">
    <property type="entry name" value="Heat_shock_70_CS"/>
</dbReference>
<keyword evidence="3" id="KW-0067">ATP-binding</keyword>
<dbReference type="GO" id="GO:0030968">
    <property type="term" value="P:endoplasmic reticulum unfolded protein response"/>
    <property type="evidence" value="ECO:0007669"/>
    <property type="project" value="TreeGrafter"/>
</dbReference>
<evidence type="ECO:0000256" key="4">
    <source>
        <dbReference type="SAM" id="Coils"/>
    </source>
</evidence>
<dbReference type="PROSITE" id="PS00297">
    <property type="entry name" value="HSP70_1"/>
    <property type="match status" value="1"/>
</dbReference>
<dbReference type="Pfam" id="PF00012">
    <property type="entry name" value="HSP70"/>
    <property type="match status" value="2"/>
</dbReference>
<comment type="similarity">
    <text evidence="1">Belongs to the heat shock protein 70 family.</text>
</comment>
<feature type="region of interest" description="Disordered" evidence="5">
    <location>
        <begin position="192"/>
        <end position="281"/>
    </location>
</feature>
<dbReference type="Proteomes" id="UP001219518">
    <property type="component" value="Unassembled WGS sequence"/>
</dbReference>
<evidence type="ECO:0000256" key="5">
    <source>
        <dbReference type="SAM" id="MobiDB-lite"/>
    </source>
</evidence>
<dbReference type="GO" id="GO:0005524">
    <property type="term" value="F:ATP binding"/>
    <property type="evidence" value="ECO:0007669"/>
    <property type="project" value="UniProtKB-KW"/>
</dbReference>
<evidence type="ECO:0000313" key="6">
    <source>
        <dbReference type="EMBL" id="KAK3912223.1"/>
    </source>
</evidence>
<dbReference type="InterPro" id="IPR013126">
    <property type="entry name" value="Hsp_70_fam"/>
</dbReference>
<dbReference type="Gene3D" id="3.30.30.30">
    <property type="match status" value="1"/>
</dbReference>
<reference evidence="6" key="2">
    <citation type="journal article" date="2023" name="BMC Genomics">
        <title>Pest status, molecular evolution, and epigenetic factors derived from the genome assembly of Frankliniella fusca, a thysanopteran phytovirus vector.</title>
        <authorList>
            <person name="Catto M.A."/>
            <person name="Labadie P.E."/>
            <person name="Jacobson A.L."/>
            <person name="Kennedy G.G."/>
            <person name="Srinivasan R."/>
            <person name="Hunt B.G."/>
        </authorList>
    </citation>
    <scope>NUCLEOTIDE SEQUENCE</scope>
    <source>
        <strain evidence="6">PL_HMW_Pooled</strain>
    </source>
</reference>
<dbReference type="PRINTS" id="PR00301">
    <property type="entry name" value="HEATSHOCK70"/>
</dbReference>
<dbReference type="PANTHER" id="PTHR45639:SF34">
    <property type="entry name" value="CHAPERONE PROTEIN DNAK"/>
    <property type="match status" value="1"/>
</dbReference>
<feature type="compositionally biased region" description="Low complexity" evidence="5">
    <location>
        <begin position="250"/>
        <end position="262"/>
    </location>
</feature>
<dbReference type="SUPFAM" id="SSF53067">
    <property type="entry name" value="Actin-like ATPase domain"/>
    <property type="match status" value="2"/>
</dbReference>
<name>A0AAE1H0H3_9NEOP</name>
<dbReference type="PANTHER" id="PTHR45639">
    <property type="entry name" value="HSC70CB, ISOFORM G-RELATED"/>
    <property type="match status" value="1"/>
</dbReference>
<evidence type="ECO:0000256" key="1">
    <source>
        <dbReference type="ARBA" id="ARBA00007381"/>
    </source>
</evidence>
<dbReference type="EMBL" id="JAHWGI010000292">
    <property type="protein sequence ID" value="KAK3912223.1"/>
    <property type="molecule type" value="Genomic_DNA"/>
</dbReference>
<reference evidence="6" key="1">
    <citation type="submission" date="2021-07" db="EMBL/GenBank/DDBJ databases">
        <authorList>
            <person name="Catto M.A."/>
            <person name="Jacobson A."/>
            <person name="Kennedy G."/>
            <person name="Labadie P."/>
            <person name="Hunt B.G."/>
            <person name="Srinivasan R."/>
        </authorList>
    </citation>
    <scope>NUCLEOTIDE SEQUENCE</scope>
    <source>
        <strain evidence="6">PL_HMW_Pooled</strain>
        <tissue evidence="6">Head</tissue>
    </source>
</reference>
<feature type="region of interest" description="Disordered" evidence="5">
    <location>
        <begin position="1"/>
        <end position="23"/>
    </location>
</feature>
<keyword evidence="7" id="KW-1185">Reference proteome</keyword>
<dbReference type="Gene3D" id="3.90.640.10">
    <property type="entry name" value="Actin, Chain A, domain 4"/>
    <property type="match status" value="1"/>
</dbReference>
<proteinExistence type="inferred from homology"/>
<sequence length="1572" mass="174005">RGRGRGRRSRGPKPKINSPQQFHLYGYYNYKPVVQRRSLSFSPKKRRGIRRLEDRIGVLRPLLGEPQQQDDTEEAQHQRAAGTSAAGHPTGHDTGEDSGDDGDRQEEGRLEDTLPPKRRRLHGPAPRCFKVETESGNEVERRKEPRKSVFDRIGPKVESGREERLRLKSACVKIEQRDEYDFAAEYNATSSIVPYAESGSGSEAEAEPEPKKCKTDFVPKTEPEDKPEAELTTRPTAEPEAPKAKDRSRPAAAAVVKPEPAADSAEDAGIAGSGSGDQPKDADELVLGIDLGTTNSVVAVVQDGDVEVLVNDVFRRSTPSCVHVSEVRQVGEAALRMAITDPDKTVRNVKRALGRTHADLVADGSRPLGPVKVALDPVNKVNALLAIEEELLPPEEGPMSLTRTEVRGERSSESDIAEKTTFPSQVAAVLLMELKKAAETQLGRAVRKAVIAVPNYFNTAQRQAVLDAGYLSGLKVMQLVNEPTAAAMAYAHGRDFDKEIVVVDVGGGGCSISVVRVRNDNISVLASSSDRLPGGEDFDGLMLEHIKQMIKSTHSKDVADDRSHEILRSNFESSKQKLSRIPLSSISTFLPGVDAECNIDINREMFESVCGLSFKVIADAVKSVVKASGVPKVDEVILIGGSTRIPMLRSVIQEELGAKIGKAVNPDETVAKGAALLGAGSVCLVQEIVTGEVTFFVSGPEKERFHSRMKPFTIPMVLNFDFLNLHATKISQNGILVCQWTPVGQQVKLRINVNGVFEFVLPGGHKCHAILVGCLSRRARKKCLEKLSNQAAKDQKEQDRVHEKNLLENALREQLNNEVWESSDSGEHREKVAQKLKWLEENPHASLEEILRHKNEVHQAHVIWKQEMARREEEESKNKLVFVLNNIMNRKVSDDDIAKDLEIELKNRCSNVFERIKNGDLSGTKDYVAIFETISKEGSDLNAERLKRQLMLQTLNDKLRAVMLVEKSDPAFKEATIVQEKWVEKWKWVQRNPVDTAENFQQCITEVSEDLLRLANLREAARKLSGAVNVNQLTCKGLDVKHEPTPERPGNSLALTWDRTIRAARPVNHIQAMPPPPPAPHGSASESALLWCLSRAVAMQTVREARDAVLIINQTATEQCGLASLALRFADATCEPVERLVLVRPVDVLANPGEEGRALAHDFLDLCERSGIVWREMVYGVNTDSVSSKTAEGFLARLRLSTAGGMNIVSVPSDALPLDEKVVMRLHEAAARDRFDGEISIAVSDAFCTLDSLRTLFFAGGRWFPLLRSACTGMEEGDDPWATYDSSLRFLHANRQGVASALRQVAWRDLSFQKQALHLLELVQSDWRKSFFWCVVMLFVKLFEVTRMFSPEVPFVERCRRALVPCDMSDLKLHLIDSLRRALSAGEVWREVDERYLTLLVALCVDTTLAVLEPFRSSLQSNHPLVTNLLPLLVGGGAVEPLPPSPPPPPVAHQQLAAELHRLREGFAGARHPAFPTAEALLLHLSQAAAPHHFPALGRSLRRLLALPIERPRKGWRAADQLGTLARSLSATYPKDRLHHAIVVASRPRGANDKAILNRAAHFLQRYTAKRP</sequence>
<dbReference type="PROSITE" id="PS01036">
    <property type="entry name" value="HSP70_3"/>
    <property type="match status" value="1"/>
</dbReference>
<feature type="compositionally biased region" description="Basic and acidic residues" evidence="5">
    <location>
        <begin position="129"/>
        <end position="164"/>
    </location>
</feature>
<feature type="compositionally biased region" description="Basic and acidic residues" evidence="5">
    <location>
        <begin position="90"/>
        <end position="115"/>
    </location>
</feature>
<feature type="compositionally biased region" description="Basic and acidic residues" evidence="5">
    <location>
        <begin position="208"/>
        <end position="231"/>
    </location>
</feature>
<dbReference type="GO" id="GO:0034663">
    <property type="term" value="C:endoplasmic reticulum chaperone complex"/>
    <property type="evidence" value="ECO:0007669"/>
    <property type="project" value="TreeGrafter"/>
</dbReference>
<accession>A0AAE1H0H3</accession>
<evidence type="ECO:0000256" key="2">
    <source>
        <dbReference type="ARBA" id="ARBA00022741"/>
    </source>
</evidence>
<organism evidence="6 7">
    <name type="scientific">Frankliniella fusca</name>
    <dbReference type="NCBI Taxonomy" id="407009"/>
    <lineage>
        <taxon>Eukaryota</taxon>
        <taxon>Metazoa</taxon>
        <taxon>Ecdysozoa</taxon>
        <taxon>Arthropoda</taxon>
        <taxon>Hexapoda</taxon>
        <taxon>Insecta</taxon>
        <taxon>Pterygota</taxon>
        <taxon>Neoptera</taxon>
        <taxon>Paraneoptera</taxon>
        <taxon>Thysanoptera</taxon>
        <taxon>Terebrantia</taxon>
        <taxon>Thripoidea</taxon>
        <taxon>Thripidae</taxon>
        <taxon>Frankliniella</taxon>
    </lineage>
</organism>
<keyword evidence="4" id="KW-0175">Coiled coil</keyword>
<gene>
    <name evidence="6" type="ORF">KUF71_021793</name>
</gene>
<dbReference type="GO" id="GO:0140662">
    <property type="term" value="F:ATP-dependent protein folding chaperone"/>
    <property type="evidence" value="ECO:0007669"/>
    <property type="project" value="InterPro"/>
</dbReference>
<keyword evidence="6" id="KW-0346">Stress response</keyword>
<feature type="compositionally biased region" description="Basic and acidic residues" evidence="5">
    <location>
        <begin position="240"/>
        <end position="249"/>
    </location>
</feature>
<feature type="region of interest" description="Disordered" evidence="5">
    <location>
        <begin position="38"/>
        <end position="164"/>
    </location>
</feature>
<feature type="non-terminal residue" evidence="6">
    <location>
        <position position="1"/>
    </location>
</feature>
<feature type="compositionally biased region" description="Basic residues" evidence="5">
    <location>
        <begin position="1"/>
        <end position="13"/>
    </location>
</feature>
<dbReference type="InterPro" id="IPR043129">
    <property type="entry name" value="ATPase_NBD"/>
</dbReference>
<evidence type="ECO:0000313" key="7">
    <source>
        <dbReference type="Proteomes" id="UP001219518"/>
    </source>
</evidence>
<dbReference type="Gene3D" id="3.30.420.40">
    <property type="match status" value="2"/>
</dbReference>
<feature type="coiled-coil region" evidence="4">
    <location>
        <begin position="784"/>
        <end position="813"/>
    </location>
</feature>
<keyword evidence="2" id="KW-0547">Nucleotide-binding</keyword>
<evidence type="ECO:0000256" key="3">
    <source>
        <dbReference type="ARBA" id="ARBA00022840"/>
    </source>
</evidence>